<name>A0ABV8JMX9_9FLAO</name>
<sequence length="324" mass="37615">MNFSFWKKHGKRQLHTIAFYNLENLFDTNDDHLTLDDDFTPNGIKQWTPKRYEKKLRKLANTISRVGLNDGYMAPIVVGICEVENRQVVEDLIATEPLKNEAYGIVHYDSPDERGIDCALIYNKEYFKLISSEPIHLKVHQTDGSIDRTRDILYVKGTMKNETLHIFVNHWPSRRDGGTVTSPKRMKAAQTLSEFIARLQEKEPQMNCIVMGDFNDGPKSNSLRHLKQENGLYNPMEKLLTPNRGSATYKGRWMLFDQILISHSFLNYEKGTHSFSHANIFDDYFLTEFKGKYKGSPFRTYAGRKYLGGLSDHFPVYIHLKYNT</sequence>
<dbReference type="InterPro" id="IPR036691">
    <property type="entry name" value="Endo/exonu/phosph_ase_sf"/>
</dbReference>
<dbReference type="Proteomes" id="UP001595814">
    <property type="component" value="Unassembled WGS sequence"/>
</dbReference>
<dbReference type="Pfam" id="PF19580">
    <property type="entry name" value="Exo_endo_phos_3"/>
    <property type="match status" value="1"/>
</dbReference>
<gene>
    <name evidence="2" type="ORF">ACFOUT_08535</name>
</gene>
<accession>A0ABV8JMX9</accession>
<evidence type="ECO:0000313" key="2">
    <source>
        <dbReference type="EMBL" id="MFC4095919.1"/>
    </source>
</evidence>
<dbReference type="InterPro" id="IPR005135">
    <property type="entry name" value="Endo/exonuclease/phosphatase"/>
</dbReference>
<keyword evidence="2" id="KW-0540">Nuclease</keyword>
<keyword evidence="3" id="KW-1185">Reference proteome</keyword>
<dbReference type="GO" id="GO:0004519">
    <property type="term" value="F:endonuclease activity"/>
    <property type="evidence" value="ECO:0007669"/>
    <property type="project" value="UniProtKB-KW"/>
</dbReference>
<dbReference type="RefSeq" id="WP_192460449.1">
    <property type="nucleotide sequence ID" value="NZ_JACYFJ010000001.1"/>
</dbReference>
<evidence type="ECO:0000313" key="3">
    <source>
        <dbReference type="Proteomes" id="UP001595814"/>
    </source>
</evidence>
<dbReference type="Gene3D" id="3.60.10.10">
    <property type="entry name" value="Endonuclease/exonuclease/phosphatase"/>
    <property type="match status" value="1"/>
</dbReference>
<keyword evidence="2" id="KW-0378">Hydrolase</keyword>
<organism evidence="2 3">
    <name type="scientific">Euzebyella saccharophila</name>
    <dbReference type="NCBI Taxonomy" id="679664"/>
    <lineage>
        <taxon>Bacteria</taxon>
        <taxon>Pseudomonadati</taxon>
        <taxon>Bacteroidota</taxon>
        <taxon>Flavobacteriia</taxon>
        <taxon>Flavobacteriales</taxon>
        <taxon>Flavobacteriaceae</taxon>
        <taxon>Euzebyella</taxon>
    </lineage>
</organism>
<protein>
    <submittedName>
        <fullName evidence="2">Endonuclease/exonuclease/phosphatase family protein</fullName>
    </submittedName>
</protein>
<dbReference type="PANTHER" id="PTHR42834">
    <property type="entry name" value="ENDONUCLEASE/EXONUCLEASE/PHOSPHATASE FAMILY PROTEIN (AFU_ORTHOLOGUE AFUA_3G09210)"/>
    <property type="match status" value="1"/>
</dbReference>
<evidence type="ECO:0000259" key="1">
    <source>
        <dbReference type="Pfam" id="PF19580"/>
    </source>
</evidence>
<keyword evidence="2" id="KW-0255">Endonuclease</keyword>
<feature type="domain" description="Endonuclease/exonuclease/phosphatase" evidence="1">
    <location>
        <begin position="16"/>
        <end position="321"/>
    </location>
</feature>
<reference evidence="3" key="1">
    <citation type="journal article" date="2019" name="Int. J. Syst. Evol. Microbiol.">
        <title>The Global Catalogue of Microorganisms (GCM) 10K type strain sequencing project: providing services to taxonomists for standard genome sequencing and annotation.</title>
        <authorList>
            <consortium name="The Broad Institute Genomics Platform"/>
            <consortium name="The Broad Institute Genome Sequencing Center for Infectious Disease"/>
            <person name="Wu L."/>
            <person name="Ma J."/>
        </authorList>
    </citation>
    <scope>NUCLEOTIDE SEQUENCE [LARGE SCALE GENOMIC DNA]</scope>
    <source>
        <strain evidence="3">CECT 7477</strain>
    </source>
</reference>
<dbReference type="EMBL" id="JBHSAW010000004">
    <property type="protein sequence ID" value="MFC4095919.1"/>
    <property type="molecule type" value="Genomic_DNA"/>
</dbReference>
<proteinExistence type="predicted"/>
<dbReference type="SUPFAM" id="SSF56219">
    <property type="entry name" value="DNase I-like"/>
    <property type="match status" value="1"/>
</dbReference>
<dbReference type="PANTHER" id="PTHR42834:SF1">
    <property type="entry name" value="ENDONUCLEASE_EXONUCLEASE_PHOSPHATASE FAMILY PROTEIN (AFU_ORTHOLOGUE AFUA_3G09210)"/>
    <property type="match status" value="1"/>
</dbReference>
<comment type="caution">
    <text evidence="2">The sequence shown here is derived from an EMBL/GenBank/DDBJ whole genome shotgun (WGS) entry which is preliminary data.</text>
</comment>